<dbReference type="PRINTS" id="PR00702">
    <property type="entry name" value="ACRIFLAVINRP"/>
</dbReference>
<feature type="compositionally biased region" description="Gly residues" evidence="1">
    <location>
        <begin position="176"/>
        <end position="196"/>
    </location>
</feature>
<comment type="caution">
    <text evidence="2">The sequence shown here is derived from an EMBL/GenBank/DDBJ whole genome shotgun (WGS) entry which is preliminary data.</text>
</comment>
<accession>A0A7V8FJ20</accession>
<protein>
    <submittedName>
        <fullName evidence="2">Multidrug resistance protein MdtB</fullName>
    </submittedName>
</protein>
<dbReference type="InterPro" id="IPR001036">
    <property type="entry name" value="Acrflvin-R"/>
</dbReference>
<sequence length="219" mass="23094">MSLATWSLRHPFAVLLLFALLVLAGVRSFQQLPVQDYPDVELPTVQVTLSQPGAVPGQLEGEVARKVEDALSTLPALKHLRTSIRDGMVSIRVEFELGTPLSDALIGTKDAVDRSRADLPADVLPPSVSAVHVSVSPVLVYALSSSAMDEAALSWFIDDALTRRLRRVPGVEAVGRVGGRGPRGRSRGGPGAAGGARGDRGRCIARPALEPAAVLGRAQ</sequence>
<dbReference type="EMBL" id="WNDS01000001">
    <property type="protein sequence ID" value="KAF1016969.1"/>
    <property type="molecule type" value="Genomic_DNA"/>
</dbReference>
<dbReference type="PANTHER" id="PTHR32063:SF77">
    <property type="entry name" value="ACR FAMILY TRANSPORT PROTEIN"/>
    <property type="match status" value="1"/>
</dbReference>
<evidence type="ECO:0000256" key="1">
    <source>
        <dbReference type="SAM" id="MobiDB-lite"/>
    </source>
</evidence>
<dbReference type="Gene3D" id="1.20.1640.10">
    <property type="entry name" value="Multidrug efflux transporter AcrB transmembrane domain"/>
    <property type="match status" value="1"/>
</dbReference>
<gene>
    <name evidence="2" type="primary">mdtB_2</name>
    <name evidence="2" type="ORF">GAK31_00228</name>
</gene>
<dbReference type="SUPFAM" id="SSF82693">
    <property type="entry name" value="Multidrug efflux transporter AcrB pore domain, PN1, PN2, PC1 and PC2 subdomains"/>
    <property type="match status" value="2"/>
</dbReference>
<dbReference type="PANTHER" id="PTHR32063">
    <property type="match status" value="1"/>
</dbReference>
<reference evidence="3" key="1">
    <citation type="journal article" date="2020" name="MBio">
        <title>Horizontal gene transfer to a defensive symbiont with a reduced genome amongst a multipartite beetle microbiome.</title>
        <authorList>
            <person name="Waterworth S.C."/>
            <person name="Florez L.V."/>
            <person name="Rees E.R."/>
            <person name="Hertweck C."/>
            <person name="Kaltenpoth M."/>
            <person name="Kwan J.C."/>
        </authorList>
    </citation>
    <scope>NUCLEOTIDE SEQUENCE [LARGE SCALE GENOMIC DNA]</scope>
</reference>
<name>A0A7V8FJ20_STEMA</name>
<dbReference type="Pfam" id="PF00873">
    <property type="entry name" value="ACR_tran"/>
    <property type="match status" value="1"/>
</dbReference>
<dbReference type="Gene3D" id="3.30.70.1430">
    <property type="entry name" value="Multidrug efflux transporter AcrB pore domain"/>
    <property type="match status" value="1"/>
</dbReference>
<feature type="region of interest" description="Disordered" evidence="1">
    <location>
        <begin position="176"/>
        <end position="204"/>
    </location>
</feature>
<organism evidence="2 3">
    <name type="scientific">Stenotrophomonas maltophilia</name>
    <name type="common">Pseudomonas maltophilia</name>
    <name type="synonym">Xanthomonas maltophilia</name>
    <dbReference type="NCBI Taxonomy" id="40324"/>
    <lineage>
        <taxon>Bacteria</taxon>
        <taxon>Pseudomonadati</taxon>
        <taxon>Pseudomonadota</taxon>
        <taxon>Gammaproteobacteria</taxon>
        <taxon>Lysobacterales</taxon>
        <taxon>Lysobacteraceae</taxon>
        <taxon>Stenotrophomonas</taxon>
        <taxon>Stenotrophomonas maltophilia group</taxon>
    </lineage>
</organism>
<dbReference type="GO" id="GO:0042910">
    <property type="term" value="F:xenobiotic transmembrane transporter activity"/>
    <property type="evidence" value="ECO:0007669"/>
    <property type="project" value="TreeGrafter"/>
</dbReference>
<dbReference type="Gene3D" id="3.30.70.1320">
    <property type="entry name" value="Multidrug efflux transporter AcrB pore domain like"/>
    <property type="match status" value="1"/>
</dbReference>
<dbReference type="AlphaFoldDB" id="A0A7V8FJ20"/>
<proteinExistence type="predicted"/>
<evidence type="ECO:0000313" key="2">
    <source>
        <dbReference type="EMBL" id="KAF1016969.1"/>
    </source>
</evidence>
<dbReference type="Proteomes" id="UP000487117">
    <property type="component" value="Unassembled WGS sequence"/>
</dbReference>
<evidence type="ECO:0000313" key="3">
    <source>
        <dbReference type="Proteomes" id="UP000487117"/>
    </source>
</evidence>
<dbReference type="GO" id="GO:0005886">
    <property type="term" value="C:plasma membrane"/>
    <property type="evidence" value="ECO:0007669"/>
    <property type="project" value="TreeGrafter"/>
</dbReference>